<evidence type="ECO:0000313" key="2">
    <source>
        <dbReference type="Proteomes" id="UP000060778"/>
    </source>
</evidence>
<dbReference type="AlphaFoldDB" id="A0A0U3FPJ1"/>
<protein>
    <submittedName>
        <fullName evidence="1">Uncharacterized protein</fullName>
    </submittedName>
</protein>
<proteinExistence type="predicted"/>
<reference evidence="1 2" key="1">
    <citation type="submission" date="2013-11" db="EMBL/GenBank/DDBJ databases">
        <title>Comparative genomics of Ignicoccus.</title>
        <authorList>
            <person name="Podar M."/>
        </authorList>
    </citation>
    <scope>NUCLEOTIDE SEQUENCE [LARGE SCALE GENOMIC DNA]</scope>
    <source>
        <strain evidence="1 2">DSM 13165</strain>
    </source>
</reference>
<accession>A0A0U3FPJ1</accession>
<dbReference type="KEGG" id="iis:EYM_01390"/>
<name>A0A0U3FPJ1_9CREN</name>
<sequence length="30" mass="3567">MSELIVSKWKIKFGQEVEMRIHHGMVNEIP</sequence>
<gene>
    <name evidence="1" type="ORF">EYM_01390</name>
</gene>
<dbReference type="Proteomes" id="UP000060778">
    <property type="component" value="Chromosome"/>
</dbReference>
<dbReference type="STRING" id="940295.EYM_01390"/>
<organism evidence="1 2">
    <name type="scientific">Ignicoccus islandicus DSM 13165</name>
    <dbReference type="NCBI Taxonomy" id="940295"/>
    <lineage>
        <taxon>Archaea</taxon>
        <taxon>Thermoproteota</taxon>
        <taxon>Thermoprotei</taxon>
        <taxon>Desulfurococcales</taxon>
        <taxon>Desulfurococcaceae</taxon>
        <taxon>Ignicoccus</taxon>
    </lineage>
</organism>
<evidence type="ECO:0000313" key="1">
    <source>
        <dbReference type="EMBL" id="ALU12207.1"/>
    </source>
</evidence>
<keyword evidence="2" id="KW-1185">Reference proteome</keyword>
<dbReference type="EMBL" id="CP006867">
    <property type="protein sequence ID" value="ALU12207.1"/>
    <property type="molecule type" value="Genomic_DNA"/>
</dbReference>